<dbReference type="Proteomes" id="UP000186817">
    <property type="component" value="Unassembled WGS sequence"/>
</dbReference>
<reference evidence="1 2" key="1">
    <citation type="submission" date="2016-02" db="EMBL/GenBank/DDBJ databases">
        <title>Genome analysis of coral dinoflagellate symbionts highlights evolutionary adaptations to a symbiotic lifestyle.</title>
        <authorList>
            <person name="Aranda M."/>
            <person name="Li Y."/>
            <person name="Liew Y.J."/>
            <person name="Baumgarten S."/>
            <person name="Simakov O."/>
            <person name="Wilson M."/>
            <person name="Piel J."/>
            <person name="Ashoor H."/>
            <person name="Bougouffa S."/>
            <person name="Bajic V.B."/>
            <person name="Ryu T."/>
            <person name="Ravasi T."/>
            <person name="Bayer T."/>
            <person name="Micklem G."/>
            <person name="Kim H."/>
            <person name="Bhak J."/>
            <person name="Lajeunesse T.C."/>
            <person name="Voolstra C.R."/>
        </authorList>
    </citation>
    <scope>NUCLEOTIDE SEQUENCE [LARGE SCALE GENOMIC DNA]</scope>
    <source>
        <strain evidence="1 2">CCMP2467</strain>
    </source>
</reference>
<accession>A0A1Q9CHJ9</accession>
<gene>
    <name evidence="1" type="ORF">AK812_SmicGene36931</name>
</gene>
<protein>
    <submittedName>
        <fullName evidence="1">Uncharacterized protein</fullName>
    </submittedName>
</protein>
<evidence type="ECO:0000313" key="2">
    <source>
        <dbReference type="Proteomes" id="UP000186817"/>
    </source>
</evidence>
<dbReference type="AlphaFoldDB" id="A0A1Q9CHJ9"/>
<organism evidence="1 2">
    <name type="scientific">Symbiodinium microadriaticum</name>
    <name type="common">Dinoflagellate</name>
    <name type="synonym">Zooxanthella microadriatica</name>
    <dbReference type="NCBI Taxonomy" id="2951"/>
    <lineage>
        <taxon>Eukaryota</taxon>
        <taxon>Sar</taxon>
        <taxon>Alveolata</taxon>
        <taxon>Dinophyceae</taxon>
        <taxon>Suessiales</taxon>
        <taxon>Symbiodiniaceae</taxon>
        <taxon>Symbiodinium</taxon>
    </lineage>
</organism>
<dbReference type="OrthoDB" id="409222at2759"/>
<keyword evidence="2" id="KW-1185">Reference proteome</keyword>
<proteinExistence type="predicted"/>
<name>A0A1Q9CHJ9_SYMMI</name>
<sequence>MIKTVITDVNTGTSGPKEHRVVIGGQDPNDKTKMVRKGVDAELIAVGGVACHVFTKGRKIAFISEAIAEDGRVQNGLHAVMTQASSTLTSGKNTIRHASDGLKEAIPIALHTSFSIVKQGLTDSLRKSTGIGIKSLRRGSWVESKDLTRFTSTPARLSAKWKGLSAHLLVDKTLLKAGLMISEPLLERGEPSGHAIRRSVRTDRKDKDNLTNFRTKASRKSAPINSNRFEIGTLYQNCKLDSGSRHEVIGSHVGLWLHILFAQREQSNILKLFTHERRVMHHNGCVALSGVRDGRLWEIFKRKSRDGDDKTLSTGDLQNILKLITLDESNAMSVKANIGQRNVGQVRLKLHVVLPPASRTMLHASA</sequence>
<evidence type="ECO:0000313" key="1">
    <source>
        <dbReference type="EMBL" id="OLP82411.1"/>
    </source>
</evidence>
<comment type="caution">
    <text evidence="1">The sequence shown here is derived from an EMBL/GenBank/DDBJ whole genome shotgun (WGS) entry which is preliminary data.</text>
</comment>
<dbReference type="EMBL" id="LSRX01001195">
    <property type="protein sequence ID" value="OLP82411.1"/>
    <property type="molecule type" value="Genomic_DNA"/>
</dbReference>